<dbReference type="AlphaFoldDB" id="A0A3B1C1P6"/>
<gene>
    <name evidence="1" type="ORF">MNBD_NITROSPINAE02-625</name>
</gene>
<accession>A0A3B1C1P6</accession>
<organism evidence="1">
    <name type="scientific">hydrothermal vent metagenome</name>
    <dbReference type="NCBI Taxonomy" id="652676"/>
    <lineage>
        <taxon>unclassified sequences</taxon>
        <taxon>metagenomes</taxon>
        <taxon>ecological metagenomes</taxon>
    </lineage>
</organism>
<name>A0A3B1C1P6_9ZZZZ</name>
<reference evidence="1" key="1">
    <citation type="submission" date="2018-06" db="EMBL/GenBank/DDBJ databases">
        <authorList>
            <person name="Zhirakovskaya E."/>
        </authorList>
    </citation>
    <scope>NUCLEOTIDE SEQUENCE</scope>
</reference>
<proteinExistence type="predicted"/>
<evidence type="ECO:0000313" key="1">
    <source>
        <dbReference type="EMBL" id="VAX17924.1"/>
    </source>
</evidence>
<dbReference type="EMBL" id="UOGE01000028">
    <property type="protein sequence ID" value="VAX17924.1"/>
    <property type="molecule type" value="Genomic_DNA"/>
</dbReference>
<sequence>MSAKECAVCAWRAKCNLKFNYQASDNHCKEYTRDVTMPASENETEDDKEKDQV</sequence>
<protein>
    <submittedName>
        <fullName evidence="1">Uncharacterized protein</fullName>
    </submittedName>
</protein>